<dbReference type="EMBL" id="QZWG01000003">
    <property type="protein sequence ID" value="RZC19062.1"/>
    <property type="molecule type" value="Genomic_DNA"/>
</dbReference>
<evidence type="ECO:0000259" key="10">
    <source>
        <dbReference type="Pfam" id="PF04535"/>
    </source>
</evidence>
<dbReference type="PANTHER" id="PTHR33573">
    <property type="entry name" value="CASP-LIKE PROTEIN 4A4"/>
    <property type="match status" value="1"/>
</dbReference>
<dbReference type="Gramene" id="XM_028368565.1">
    <property type="protein sequence ID" value="XP_028224366.1"/>
    <property type="gene ID" value="LOC114406025"/>
</dbReference>
<dbReference type="InterPro" id="IPR006702">
    <property type="entry name" value="CASP_dom"/>
</dbReference>
<evidence type="ECO:0000256" key="6">
    <source>
        <dbReference type="ARBA" id="ARBA00022989"/>
    </source>
</evidence>
<organism evidence="11 12">
    <name type="scientific">Glycine soja</name>
    <name type="common">Wild soybean</name>
    <dbReference type="NCBI Taxonomy" id="3848"/>
    <lineage>
        <taxon>Eukaryota</taxon>
        <taxon>Viridiplantae</taxon>
        <taxon>Streptophyta</taxon>
        <taxon>Embryophyta</taxon>
        <taxon>Tracheophyta</taxon>
        <taxon>Spermatophyta</taxon>
        <taxon>Magnoliopsida</taxon>
        <taxon>eudicotyledons</taxon>
        <taxon>Gunneridae</taxon>
        <taxon>Pentapetalae</taxon>
        <taxon>rosids</taxon>
        <taxon>fabids</taxon>
        <taxon>Fabales</taxon>
        <taxon>Fabaceae</taxon>
        <taxon>Papilionoideae</taxon>
        <taxon>50 kb inversion clade</taxon>
        <taxon>NPAAA clade</taxon>
        <taxon>indigoferoid/millettioid clade</taxon>
        <taxon>Phaseoleae</taxon>
        <taxon>Glycine</taxon>
        <taxon>Glycine subgen. Soja</taxon>
    </lineage>
</organism>
<evidence type="ECO:0000256" key="8">
    <source>
        <dbReference type="RuleBase" id="RU361233"/>
    </source>
</evidence>
<dbReference type="PANTHER" id="PTHR33573:SF57">
    <property type="entry name" value="CASP-LIKE PROTEIN 4B1"/>
    <property type="match status" value="1"/>
</dbReference>
<keyword evidence="4 8" id="KW-1003">Cell membrane</keyword>
<feature type="transmembrane region" description="Helical" evidence="8">
    <location>
        <begin position="51"/>
        <end position="72"/>
    </location>
</feature>
<comment type="caution">
    <text evidence="8">Lacks conserved residue(s) required for the propagation of feature annotation.</text>
</comment>
<comment type="subcellular location">
    <subcellularLocation>
        <location evidence="1 8">Cell membrane</location>
        <topology evidence="1 8">Multi-pass membrane protein</topology>
    </subcellularLocation>
</comment>
<evidence type="ECO:0000256" key="4">
    <source>
        <dbReference type="ARBA" id="ARBA00022475"/>
    </source>
</evidence>
<evidence type="ECO:0000313" key="12">
    <source>
        <dbReference type="Proteomes" id="UP000289340"/>
    </source>
</evidence>
<feature type="transmembrane region" description="Helical" evidence="8">
    <location>
        <begin position="92"/>
        <end position="109"/>
    </location>
</feature>
<evidence type="ECO:0000313" key="11">
    <source>
        <dbReference type="EMBL" id="RZC19062.1"/>
    </source>
</evidence>
<feature type="transmembrane region" description="Helical" evidence="8">
    <location>
        <begin position="170"/>
        <end position="191"/>
    </location>
</feature>
<dbReference type="Pfam" id="PF04535">
    <property type="entry name" value="CASP_dom"/>
    <property type="match status" value="1"/>
</dbReference>
<dbReference type="EMBL" id="QZWG01000003">
    <property type="protein sequence ID" value="RZC19063.1"/>
    <property type="molecule type" value="Genomic_DNA"/>
</dbReference>
<feature type="region of interest" description="Disordered" evidence="9">
    <location>
        <begin position="1"/>
        <end position="41"/>
    </location>
</feature>
<name>A0A445L709_GLYSO</name>
<evidence type="ECO:0000256" key="2">
    <source>
        <dbReference type="ARBA" id="ARBA00007651"/>
    </source>
</evidence>
<evidence type="ECO:0000256" key="9">
    <source>
        <dbReference type="SAM" id="MobiDB-lite"/>
    </source>
</evidence>
<feature type="domain" description="Casparian strip membrane protein" evidence="10">
    <location>
        <begin position="53"/>
        <end position="180"/>
    </location>
</feature>
<dbReference type="GO" id="GO:0005886">
    <property type="term" value="C:plasma membrane"/>
    <property type="evidence" value="ECO:0007669"/>
    <property type="project" value="UniProtKB-SubCell"/>
</dbReference>
<comment type="caution">
    <text evidence="11">The sequence shown here is derived from an EMBL/GenBank/DDBJ whole genome shotgun (WGS) entry which is preliminary data.</text>
</comment>
<protein>
    <recommendedName>
        <fullName evidence="8">CASP-like protein</fullName>
    </recommendedName>
</protein>
<keyword evidence="5 8" id="KW-0812">Transmembrane</keyword>
<evidence type="ECO:0000256" key="7">
    <source>
        <dbReference type="ARBA" id="ARBA00023136"/>
    </source>
</evidence>
<keyword evidence="7 8" id="KW-0472">Membrane</keyword>
<evidence type="ECO:0000256" key="5">
    <source>
        <dbReference type="ARBA" id="ARBA00022692"/>
    </source>
</evidence>
<comment type="subunit">
    <text evidence="3 8">Homodimer and heterodimers.</text>
</comment>
<keyword evidence="12" id="KW-1185">Reference proteome</keyword>
<keyword evidence="6 8" id="KW-1133">Transmembrane helix</keyword>
<evidence type="ECO:0000256" key="3">
    <source>
        <dbReference type="ARBA" id="ARBA00011489"/>
    </source>
</evidence>
<proteinExistence type="inferred from homology"/>
<sequence>MEDQKEKISGSKYLETNIDVQPEPSVDKHEPETDDGGATEVQRQWKRKEMLTFGPLGLRGIALSMSLFSLIFMARNKYGYGYEFDKFEEYRYLVAVATLSTLYTAVQVFRQVHEISTMKSLMQPRTEGLIDFVGDQVLAYLLISSTSSAIPLTDQMRKVTINVFTDFSAASIAFSLFAFCSLALSAVVSGYKLSTQTYTPIAMDSELAPETGAKRRIIRPKYLKDYITK</sequence>
<reference evidence="11 12" key="1">
    <citation type="submission" date="2018-09" db="EMBL/GenBank/DDBJ databases">
        <title>A high-quality reference genome of wild soybean provides a powerful tool to mine soybean genomes.</title>
        <authorList>
            <person name="Xie M."/>
            <person name="Chung C.Y.L."/>
            <person name="Li M.-W."/>
            <person name="Wong F.-L."/>
            <person name="Chan T.-F."/>
            <person name="Lam H.-M."/>
        </authorList>
    </citation>
    <scope>NUCLEOTIDE SEQUENCE [LARGE SCALE GENOMIC DNA]</scope>
    <source>
        <strain evidence="12">cv. W05</strain>
        <tissue evidence="11">Hypocotyl of etiolated seedlings</tissue>
    </source>
</reference>
<gene>
    <name evidence="11" type="ORF">D0Y65_006056</name>
</gene>
<comment type="similarity">
    <text evidence="2 8">Belongs to the Casparian strip membrane proteins (CASP) family.</text>
</comment>
<accession>A0A445L709</accession>
<dbReference type="AlphaFoldDB" id="A0A445L709"/>
<evidence type="ECO:0000256" key="1">
    <source>
        <dbReference type="ARBA" id="ARBA00004651"/>
    </source>
</evidence>
<dbReference type="Proteomes" id="UP000289340">
    <property type="component" value="Chromosome 3"/>
</dbReference>